<reference evidence="1 2" key="1">
    <citation type="submission" date="2017-09" db="EMBL/GenBank/DDBJ databases">
        <title>Large-scale bioinformatics analysis of Bacillus genomes uncovers conserved roles of natural products in bacterial physiology.</title>
        <authorList>
            <consortium name="Agbiome Team Llc"/>
            <person name="Bleich R.M."/>
            <person name="Grubbs K.J."/>
            <person name="Santa Maria K.C."/>
            <person name="Allen S.E."/>
            <person name="Farag S."/>
            <person name="Shank E.A."/>
            <person name="Bowers A."/>
        </authorList>
    </citation>
    <scope>NUCLEOTIDE SEQUENCE [LARGE SCALE GENOMIC DNA]</scope>
    <source>
        <strain evidence="1 2">AFS049141</strain>
    </source>
</reference>
<evidence type="ECO:0000313" key="2">
    <source>
        <dbReference type="Proteomes" id="UP000223834"/>
    </source>
</evidence>
<dbReference type="EMBL" id="NUIQ01000194">
    <property type="protein sequence ID" value="PGO69367.1"/>
    <property type="molecule type" value="Genomic_DNA"/>
</dbReference>
<dbReference type="InterPro" id="IPR035253">
    <property type="entry name" value="Lipoprotein_22_bac"/>
</dbReference>
<dbReference type="Pfam" id="PF17294">
    <property type="entry name" value="Lipoprotein_22"/>
    <property type="match status" value="1"/>
</dbReference>
<name>A0A9X7C8F3_BACCE</name>
<accession>A0A9X7C8F3</accession>
<evidence type="ECO:0008006" key="3">
    <source>
        <dbReference type="Google" id="ProtNLM"/>
    </source>
</evidence>
<dbReference type="Gene3D" id="3.30.70.3060">
    <property type="match status" value="1"/>
</dbReference>
<sequence length="190" mass="20934">MKKLVRIGLAAIISFGVLSGCSLIGRENGIIAYGSEQQVNTVIDKNKNDIKEKNTYKMKLTILEDKKVLVMNKKTGEELVKKGLLKKVDKDDNTEAIDKLSAITSDQGVLFAKEKVENVTIDGAKLKYEGNMIIGIGRAYADMFAIVDDAAYGNVKGEEKSVGVLKYDKNPKNELSNYKGADRTQLVEIK</sequence>
<dbReference type="Gene3D" id="2.40.40.60">
    <property type="match status" value="1"/>
</dbReference>
<dbReference type="Proteomes" id="UP000223834">
    <property type="component" value="Unassembled WGS sequence"/>
</dbReference>
<proteinExistence type="predicted"/>
<dbReference type="AlphaFoldDB" id="A0A9X7C8F3"/>
<dbReference type="RefSeq" id="WP_098771552.1">
    <property type="nucleotide sequence ID" value="NZ_NUIQ01000194.1"/>
</dbReference>
<comment type="caution">
    <text evidence="1">The sequence shown here is derived from an EMBL/GenBank/DDBJ whole genome shotgun (WGS) entry which is preliminary data.</text>
</comment>
<protein>
    <recommendedName>
        <fullName evidence="3">Lipoprotein</fullName>
    </recommendedName>
</protein>
<organism evidence="1 2">
    <name type="scientific">Bacillus cereus</name>
    <dbReference type="NCBI Taxonomy" id="1396"/>
    <lineage>
        <taxon>Bacteria</taxon>
        <taxon>Bacillati</taxon>
        <taxon>Bacillota</taxon>
        <taxon>Bacilli</taxon>
        <taxon>Bacillales</taxon>
        <taxon>Bacillaceae</taxon>
        <taxon>Bacillus</taxon>
        <taxon>Bacillus cereus group</taxon>
    </lineage>
</organism>
<dbReference type="PROSITE" id="PS51257">
    <property type="entry name" value="PROKAR_LIPOPROTEIN"/>
    <property type="match status" value="1"/>
</dbReference>
<dbReference type="NCBIfam" id="NF009121">
    <property type="entry name" value="PRK12473.1"/>
    <property type="match status" value="1"/>
</dbReference>
<evidence type="ECO:0000313" key="1">
    <source>
        <dbReference type="EMBL" id="PGO69367.1"/>
    </source>
</evidence>
<gene>
    <name evidence="1" type="ORF">CN980_21615</name>
</gene>